<evidence type="ECO:0000313" key="1">
    <source>
        <dbReference type="EMBL" id="OEL32181.1"/>
    </source>
</evidence>
<sequence>LQRKVATYLPLSSFWNVRAHPSDSALTGSSPAYHTKRFSRFQPVSNSRTPFLFGAHGVGYSLLLRRRELDSCCCRGLMSHDMELQKVF</sequence>
<keyword evidence="2" id="KW-1185">Reference proteome</keyword>
<dbReference type="AlphaFoldDB" id="A0A1E5W481"/>
<name>A0A1E5W481_9POAL</name>
<comment type="caution">
    <text evidence="1">The sequence shown here is derived from an EMBL/GenBank/DDBJ whole genome shotgun (WGS) entry which is preliminary data.</text>
</comment>
<organism evidence="1 2">
    <name type="scientific">Dichanthelium oligosanthes</name>
    <dbReference type="NCBI Taxonomy" id="888268"/>
    <lineage>
        <taxon>Eukaryota</taxon>
        <taxon>Viridiplantae</taxon>
        <taxon>Streptophyta</taxon>
        <taxon>Embryophyta</taxon>
        <taxon>Tracheophyta</taxon>
        <taxon>Spermatophyta</taxon>
        <taxon>Magnoliopsida</taxon>
        <taxon>Liliopsida</taxon>
        <taxon>Poales</taxon>
        <taxon>Poaceae</taxon>
        <taxon>PACMAD clade</taxon>
        <taxon>Panicoideae</taxon>
        <taxon>Panicodae</taxon>
        <taxon>Paniceae</taxon>
        <taxon>Dichantheliinae</taxon>
        <taxon>Dichanthelium</taxon>
    </lineage>
</organism>
<gene>
    <name evidence="1" type="ORF">BAE44_0006800</name>
</gene>
<accession>A0A1E5W481</accession>
<dbReference type="EMBL" id="LWDX02021853">
    <property type="protein sequence ID" value="OEL32181.1"/>
    <property type="molecule type" value="Genomic_DNA"/>
</dbReference>
<feature type="non-terminal residue" evidence="1">
    <location>
        <position position="1"/>
    </location>
</feature>
<proteinExistence type="predicted"/>
<protein>
    <submittedName>
        <fullName evidence="1">Uncharacterized protein</fullName>
    </submittedName>
</protein>
<reference evidence="1 2" key="1">
    <citation type="submission" date="2016-09" db="EMBL/GenBank/DDBJ databases">
        <title>The draft genome of Dichanthelium oligosanthes: A C3 panicoid grass species.</title>
        <authorList>
            <person name="Studer A.J."/>
            <person name="Schnable J.C."/>
            <person name="Brutnell T.P."/>
        </authorList>
    </citation>
    <scope>NUCLEOTIDE SEQUENCE [LARGE SCALE GENOMIC DNA]</scope>
    <source>
        <strain evidence="2">cv. Kellogg 1175</strain>
        <tissue evidence="1">Leaf</tissue>
    </source>
</reference>
<dbReference type="Proteomes" id="UP000095767">
    <property type="component" value="Unassembled WGS sequence"/>
</dbReference>
<evidence type="ECO:0000313" key="2">
    <source>
        <dbReference type="Proteomes" id="UP000095767"/>
    </source>
</evidence>